<evidence type="ECO:0000259" key="3">
    <source>
        <dbReference type="PROSITE" id="PS50405"/>
    </source>
</evidence>
<dbReference type="InterPro" id="IPR036249">
    <property type="entry name" value="Thioredoxin-like_sf"/>
</dbReference>
<dbReference type="CDD" id="cd03046">
    <property type="entry name" value="GST_N_GTT1_like"/>
    <property type="match status" value="1"/>
</dbReference>
<sequence length="218" mass="24469">MANLEKLIIHWVPSTRGARIIWLAIELGLPYEVKQTVKSAPHLKEIHPYGKIPLAEAKYTDGRTVVLEESGHIISYLLRHFDTDKKLSGKTPEEFEEVDFHLHWSEGSLIAEIVPLIVNKAYKWADSELTTKVFSPHAEEAINYLETVLAKQAAKGSKYLVGDHLTAADIINHMPVAIYVGGKLGPVGPNVQKWLKQIESEKSFQEAYKNEGPPPWAL</sequence>
<dbReference type="GeneID" id="54781721"/>
<dbReference type="OrthoDB" id="2098326at2759"/>
<keyword evidence="5" id="KW-1185">Reference proteome</keyword>
<evidence type="ECO:0000313" key="5">
    <source>
        <dbReference type="Proteomes" id="UP000449547"/>
    </source>
</evidence>
<dbReference type="SFLD" id="SFLDS00019">
    <property type="entry name" value="Glutathione_Transferase_(cytos"/>
    <property type="match status" value="1"/>
</dbReference>
<dbReference type="AlphaFoldDB" id="A0A642UMM5"/>
<dbReference type="SUPFAM" id="SSF47616">
    <property type="entry name" value="GST C-terminal domain-like"/>
    <property type="match status" value="1"/>
</dbReference>
<dbReference type="InterPro" id="IPR004046">
    <property type="entry name" value="GST_C"/>
</dbReference>
<name>A0A642UMM5_DIURU</name>
<dbReference type="VEuPathDB" id="FungiDB:DIURU_003070"/>
<dbReference type="SUPFAM" id="SSF52833">
    <property type="entry name" value="Thioredoxin-like"/>
    <property type="match status" value="1"/>
</dbReference>
<protein>
    <recommendedName>
        <fullName evidence="6">GST N-terminal domain-containing protein</fullName>
    </recommendedName>
</protein>
<evidence type="ECO:0000256" key="1">
    <source>
        <dbReference type="ARBA" id="ARBA00007409"/>
    </source>
</evidence>
<dbReference type="InterPro" id="IPR004045">
    <property type="entry name" value="Glutathione_S-Trfase_N"/>
</dbReference>
<dbReference type="Pfam" id="PF13417">
    <property type="entry name" value="GST_N_3"/>
    <property type="match status" value="1"/>
</dbReference>
<evidence type="ECO:0008006" key="6">
    <source>
        <dbReference type="Google" id="ProtNLM"/>
    </source>
</evidence>
<organism evidence="4 5">
    <name type="scientific">Diutina rugosa</name>
    <name type="common">Yeast</name>
    <name type="synonym">Candida rugosa</name>
    <dbReference type="NCBI Taxonomy" id="5481"/>
    <lineage>
        <taxon>Eukaryota</taxon>
        <taxon>Fungi</taxon>
        <taxon>Dikarya</taxon>
        <taxon>Ascomycota</taxon>
        <taxon>Saccharomycotina</taxon>
        <taxon>Pichiomycetes</taxon>
        <taxon>Debaryomycetaceae</taxon>
        <taxon>Diutina</taxon>
    </lineage>
</organism>
<dbReference type="InterPro" id="IPR010987">
    <property type="entry name" value="Glutathione-S-Trfase_C-like"/>
</dbReference>
<dbReference type="RefSeq" id="XP_034012119.1">
    <property type="nucleotide sequence ID" value="XM_034155792.1"/>
</dbReference>
<dbReference type="PROSITE" id="PS50404">
    <property type="entry name" value="GST_NTER"/>
    <property type="match status" value="1"/>
</dbReference>
<proteinExistence type="inferred from homology"/>
<dbReference type="Gene3D" id="1.20.1050.10">
    <property type="match status" value="1"/>
</dbReference>
<evidence type="ECO:0000313" key="4">
    <source>
        <dbReference type="EMBL" id="KAA8901821.1"/>
    </source>
</evidence>
<dbReference type="InterPro" id="IPR036282">
    <property type="entry name" value="Glutathione-S-Trfase_C_sf"/>
</dbReference>
<dbReference type="PANTHER" id="PTHR44051">
    <property type="entry name" value="GLUTATHIONE S-TRANSFERASE-RELATED"/>
    <property type="match status" value="1"/>
</dbReference>
<evidence type="ECO:0000259" key="2">
    <source>
        <dbReference type="PROSITE" id="PS50404"/>
    </source>
</evidence>
<dbReference type="InterPro" id="IPR040079">
    <property type="entry name" value="Glutathione_S-Trfase"/>
</dbReference>
<dbReference type="Proteomes" id="UP000449547">
    <property type="component" value="Unassembled WGS sequence"/>
</dbReference>
<comment type="caution">
    <text evidence="4">The sequence shown here is derived from an EMBL/GenBank/DDBJ whole genome shotgun (WGS) entry which is preliminary data.</text>
</comment>
<comment type="similarity">
    <text evidence="1">Belongs to the GST superfamily.</text>
</comment>
<dbReference type="OMA" id="CIRILWL"/>
<gene>
    <name evidence="4" type="ORF">DIURU_003070</name>
</gene>
<dbReference type="Pfam" id="PF14497">
    <property type="entry name" value="GST_C_3"/>
    <property type="match status" value="1"/>
</dbReference>
<dbReference type="PANTHER" id="PTHR44051:SF9">
    <property type="entry name" value="GLUTATHIONE S-TRANSFERASE 1"/>
    <property type="match status" value="1"/>
</dbReference>
<feature type="domain" description="GST N-terminal" evidence="2">
    <location>
        <begin position="4"/>
        <end position="85"/>
    </location>
</feature>
<dbReference type="EMBL" id="SWFT01000098">
    <property type="protein sequence ID" value="KAA8901821.1"/>
    <property type="molecule type" value="Genomic_DNA"/>
</dbReference>
<dbReference type="PROSITE" id="PS50405">
    <property type="entry name" value="GST_CTER"/>
    <property type="match status" value="1"/>
</dbReference>
<reference evidence="4 5" key="1">
    <citation type="submission" date="2019-07" db="EMBL/GenBank/DDBJ databases">
        <title>Genome assembly of two rare yeast pathogens: Diutina rugosa and Trichomonascus ciferrii.</title>
        <authorList>
            <person name="Mixao V."/>
            <person name="Saus E."/>
            <person name="Hansen A."/>
            <person name="Lass-Flor C."/>
            <person name="Gabaldon T."/>
        </authorList>
    </citation>
    <scope>NUCLEOTIDE SEQUENCE [LARGE SCALE GENOMIC DNA]</scope>
    <source>
        <strain evidence="4 5">CBS 613</strain>
    </source>
</reference>
<dbReference type="Gene3D" id="3.40.30.10">
    <property type="entry name" value="Glutaredoxin"/>
    <property type="match status" value="1"/>
</dbReference>
<accession>A0A642UMM5</accession>
<feature type="domain" description="GST C-terminal" evidence="3">
    <location>
        <begin position="91"/>
        <end position="216"/>
    </location>
</feature>